<reference evidence="1" key="1">
    <citation type="submission" date="2014-11" db="EMBL/GenBank/DDBJ databases">
        <authorList>
            <person name="Amaro Gonzalez C."/>
        </authorList>
    </citation>
    <scope>NUCLEOTIDE SEQUENCE</scope>
</reference>
<proteinExistence type="predicted"/>
<organism evidence="1">
    <name type="scientific">Anguilla anguilla</name>
    <name type="common">European freshwater eel</name>
    <name type="synonym">Muraena anguilla</name>
    <dbReference type="NCBI Taxonomy" id="7936"/>
    <lineage>
        <taxon>Eukaryota</taxon>
        <taxon>Metazoa</taxon>
        <taxon>Chordata</taxon>
        <taxon>Craniata</taxon>
        <taxon>Vertebrata</taxon>
        <taxon>Euteleostomi</taxon>
        <taxon>Actinopterygii</taxon>
        <taxon>Neopterygii</taxon>
        <taxon>Teleostei</taxon>
        <taxon>Anguilliformes</taxon>
        <taxon>Anguillidae</taxon>
        <taxon>Anguilla</taxon>
    </lineage>
</organism>
<dbReference type="EMBL" id="GBXM01059095">
    <property type="protein sequence ID" value="JAH49482.1"/>
    <property type="molecule type" value="Transcribed_RNA"/>
</dbReference>
<reference evidence="1" key="2">
    <citation type="journal article" date="2015" name="Fish Shellfish Immunol.">
        <title>Early steps in the European eel (Anguilla anguilla)-Vibrio vulnificus interaction in the gills: Role of the RtxA13 toxin.</title>
        <authorList>
            <person name="Callol A."/>
            <person name="Pajuelo D."/>
            <person name="Ebbesson L."/>
            <person name="Teles M."/>
            <person name="MacKenzie S."/>
            <person name="Amaro C."/>
        </authorList>
    </citation>
    <scope>NUCLEOTIDE SEQUENCE</scope>
</reference>
<name>A0A0E9T7T5_ANGAN</name>
<evidence type="ECO:0000313" key="1">
    <source>
        <dbReference type="EMBL" id="JAH49482.1"/>
    </source>
</evidence>
<dbReference type="AlphaFoldDB" id="A0A0E9T7T5"/>
<protein>
    <submittedName>
        <fullName evidence="1">Uncharacterized protein</fullName>
    </submittedName>
</protein>
<sequence>MFEMPFHHSTVSPLDRNYNCSNIQTPILIFVHVIQFPIIKRASNIASKNYDFCHAKIKALWFWTPSLFPYATNQFKRF</sequence>
<accession>A0A0E9T7T5</accession>